<dbReference type="GO" id="GO:0016616">
    <property type="term" value="F:oxidoreductase activity, acting on the CH-OH group of donors, NAD or NADP as acceptor"/>
    <property type="evidence" value="ECO:0007669"/>
    <property type="project" value="TreeGrafter"/>
</dbReference>
<dbReference type="InterPro" id="IPR002347">
    <property type="entry name" value="SDR_fam"/>
</dbReference>
<dbReference type="GeneID" id="85389137"/>
<proteinExistence type="inferred from homology"/>
<dbReference type="GO" id="GO:0048038">
    <property type="term" value="F:quinone binding"/>
    <property type="evidence" value="ECO:0007669"/>
    <property type="project" value="TreeGrafter"/>
</dbReference>
<comment type="similarity">
    <text evidence="1">Belongs to the short-chain dehydrogenases/reductases (SDR) family.</text>
</comment>
<dbReference type="EMBL" id="JAHMHS010000056">
    <property type="protein sequence ID" value="KAK1724062.1"/>
    <property type="molecule type" value="Genomic_DNA"/>
</dbReference>
<dbReference type="FunFam" id="3.40.50.720:FF:000084">
    <property type="entry name" value="Short-chain dehydrogenase reductase"/>
    <property type="match status" value="1"/>
</dbReference>
<dbReference type="Pfam" id="PF13561">
    <property type="entry name" value="adh_short_C2"/>
    <property type="match status" value="1"/>
</dbReference>
<dbReference type="AlphaFoldDB" id="A0AAD8XEA9"/>
<organism evidence="3 4">
    <name type="scientific">Glomerella acutata</name>
    <name type="common">Colletotrichum acutatum</name>
    <dbReference type="NCBI Taxonomy" id="27357"/>
    <lineage>
        <taxon>Eukaryota</taxon>
        <taxon>Fungi</taxon>
        <taxon>Dikarya</taxon>
        <taxon>Ascomycota</taxon>
        <taxon>Pezizomycotina</taxon>
        <taxon>Sordariomycetes</taxon>
        <taxon>Hypocreomycetidae</taxon>
        <taxon>Glomerellales</taxon>
        <taxon>Glomerellaceae</taxon>
        <taxon>Colletotrichum</taxon>
        <taxon>Colletotrichum acutatum species complex</taxon>
    </lineage>
</organism>
<sequence>MSIRTALVTGSANGIGRAIALRLAQDGFQIAINDLASQELLIHSTNVSWQCGGVRTAVLTADISNEDNVANLIRNTSEMLGGIDVSMNQNADVKGGSKPILEISASEWDKVQAINVRGVFLCYKYAAQEMINQGRGGKLIGACSISGYRPVCHIRTLVNKWAVRGLTQAVAMDMAQHGITVNAHCPGMVRTDILMTAVQGEMQTPEDVAGLVRFLAGKDSDQITGQSLIVDGGVVFS</sequence>
<dbReference type="GO" id="GO:0006633">
    <property type="term" value="P:fatty acid biosynthetic process"/>
    <property type="evidence" value="ECO:0007669"/>
    <property type="project" value="TreeGrafter"/>
</dbReference>
<evidence type="ECO:0000313" key="4">
    <source>
        <dbReference type="Proteomes" id="UP001244207"/>
    </source>
</evidence>
<keyword evidence="2" id="KW-0521">NADP</keyword>
<keyword evidence="4" id="KW-1185">Reference proteome</keyword>
<dbReference type="RefSeq" id="XP_060364117.1">
    <property type="nucleotide sequence ID" value="XM_060505238.1"/>
</dbReference>
<dbReference type="PANTHER" id="PTHR42760">
    <property type="entry name" value="SHORT-CHAIN DEHYDROGENASES/REDUCTASES FAMILY MEMBER"/>
    <property type="match status" value="1"/>
</dbReference>
<accession>A0AAD8XEA9</accession>
<evidence type="ECO:0000313" key="3">
    <source>
        <dbReference type="EMBL" id="KAK1724062.1"/>
    </source>
</evidence>
<gene>
    <name evidence="3" type="ORF">BDZ83DRAFT_579435</name>
</gene>
<dbReference type="Proteomes" id="UP001244207">
    <property type="component" value="Unassembled WGS sequence"/>
</dbReference>
<dbReference type="Gene3D" id="3.40.50.720">
    <property type="entry name" value="NAD(P)-binding Rossmann-like Domain"/>
    <property type="match status" value="1"/>
</dbReference>
<evidence type="ECO:0000256" key="1">
    <source>
        <dbReference type="ARBA" id="ARBA00006484"/>
    </source>
</evidence>
<dbReference type="InterPro" id="IPR036291">
    <property type="entry name" value="NAD(P)-bd_dom_sf"/>
</dbReference>
<dbReference type="SUPFAM" id="SSF51735">
    <property type="entry name" value="NAD(P)-binding Rossmann-fold domains"/>
    <property type="match status" value="1"/>
</dbReference>
<name>A0AAD8XEA9_GLOAC</name>
<evidence type="ECO:0000256" key="2">
    <source>
        <dbReference type="ARBA" id="ARBA00022857"/>
    </source>
</evidence>
<evidence type="ECO:0008006" key="5">
    <source>
        <dbReference type="Google" id="ProtNLM"/>
    </source>
</evidence>
<dbReference type="PRINTS" id="PR00081">
    <property type="entry name" value="GDHRDH"/>
</dbReference>
<comment type="caution">
    <text evidence="3">The sequence shown here is derived from an EMBL/GenBank/DDBJ whole genome shotgun (WGS) entry which is preliminary data.</text>
</comment>
<reference evidence="3" key="1">
    <citation type="submission" date="2021-12" db="EMBL/GenBank/DDBJ databases">
        <title>Comparative genomics, transcriptomics and evolutionary studies reveal genomic signatures of adaptation to plant cell wall in hemibiotrophic fungi.</title>
        <authorList>
            <consortium name="DOE Joint Genome Institute"/>
            <person name="Baroncelli R."/>
            <person name="Diaz J.F."/>
            <person name="Benocci T."/>
            <person name="Peng M."/>
            <person name="Battaglia E."/>
            <person name="Haridas S."/>
            <person name="Andreopoulos W."/>
            <person name="Labutti K."/>
            <person name="Pangilinan J."/>
            <person name="Floch G.L."/>
            <person name="Makela M.R."/>
            <person name="Henrissat B."/>
            <person name="Grigoriev I.V."/>
            <person name="Crouch J.A."/>
            <person name="De Vries R.P."/>
            <person name="Sukno S.A."/>
            <person name="Thon M.R."/>
        </authorList>
    </citation>
    <scope>NUCLEOTIDE SEQUENCE</scope>
    <source>
        <strain evidence="3">CBS 112980</strain>
    </source>
</reference>
<protein>
    <recommendedName>
        <fullName evidence="5">NAD(P)-binding protein</fullName>
    </recommendedName>
</protein>
<dbReference type="PANTHER" id="PTHR42760:SF121">
    <property type="entry name" value="3-OXOACYL-(ACYL-CARRIER-PROTEIN) REDUCTASE"/>
    <property type="match status" value="1"/>
</dbReference>